<proteinExistence type="predicted"/>
<evidence type="ECO:0000313" key="1">
    <source>
        <dbReference type="EMBL" id="KAK7389232.1"/>
    </source>
</evidence>
<dbReference type="AlphaFoldDB" id="A0AAN9XEG5"/>
<protein>
    <submittedName>
        <fullName evidence="1">Uncharacterized protein</fullName>
    </submittedName>
</protein>
<reference evidence="1 2" key="1">
    <citation type="submission" date="2024-01" db="EMBL/GenBank/DDBJ databases">
        <title>The genomes of 5 underutilized Papilionoideae crops provide insights into root nodulation and disease resistanc.</title>
        <authorList>
            <person name="Jiang F."/>
        </authorList>
    </citation>
    <scope>NUCLEOTIDE SEQUENCE [LARGE SCALE GENOMIC DNA]</scope>
    <source>
        <strain evidence="1">DUOXIRENSHENG_FW03</strain>
        <tissue evidence="1">Leaves</tissue>
    </source>
</reference>
<sequence>MGHTPVRGDNNGVCLRKVGHTPHSLSAPSAHVSHFPLTCRKMSTSPLRSPYSFISLLPSRSLVAIAAVTAFA</sequence>
<keyword evidence="2" id="KW-1185">Reference proteome</keyword>
<evidence type="ECO:0000313" key="2">
    <source>
        <dbReference type="Proteomes" id="UP001386955"/>
    </source>
</evidence>
<gene>
    <name evidence="1" type="ORF">VNO78_24068</name>
</gene>
<name>A0AAN9XEG5_PSOTE</name>
<comment type="caution">
    <text evidence="1">The sequence shown here is derived from an EMBL/GenBank/DDBJ whole genome shotgun (WGS) entry which is preliminary data.</text>
</comment>
<dbReference type="Proteomes" id="UP001386955">
    <property type="component" value="Unassembled WGS sequence"/>
</dbReference>
<dbReference type="EMBL" id="JAYMYS010000006">
    <property type="protein sequence ID" value="KAK7389232.1"/>
    <property type="molecule type" value="Genomic_DNA"/>
</dbReference>
<accession>A0AAN9XEG5</accession>
<organism evidence="1 2">
    <name type="scientific">Psophocarpus tetragonolobus</name>
    <name type="common">Winged bean</name>
    <name type="synonym">Dolichos tetragonolobus</name>
    <dbReference type="NCBI Taxonomy" id="3891"/>
    <lineage>
        <taxon>Eukaryota</taxon>
        <taxon>Viridiplantae</taxon>
        <taxon>Streptophyta</taxon>
        <taxon>Embryophyta</taxon>
        <taxon>Tracheophyta</taxon>
        <taxon>Spermatophyta</taxon>
        <taxon>Magnoliopsida</taxon>
        <taxon>eudicotyledons</taxon>
        <taxon>Gunneridae</taxon>
        <taxon>Pentapetalae</taxon>
        <taxon>rosids</taxon>
        <taxon>fabids</taxon>
        <taxon>Fabales</taxon>
        <taxon>Fabaceae</taxon>
        <taxon>Papilionoideae</taxon>
        <taxon>50 kb inversion clade</taxon>
        <taxon>NPAAA clade</taxon>
        <taxon>indigoferoid/millettioid clade</taxon>
        <taxon>Phaseoleae</taxon>
        <taxon>Psophocarpus</taxon>
    </lineage>
</organism>